<dbReference type="PANTHER" id="PTHR34218:SF4">
    <property type="entry name" value="ACYL-HOMOSERINE LACTONE ACYLASE QUIP"/>
    <property type="match status" value="1"/>
</dbReference>
<evidence type="ECO:0000256" key="2">
    <source>
        <dbReference type="ARBA" id="ARBA00022801"/>
    </source>
</evidence>
<dbReference type="RefSeq" id="WP_109515316.1">
    <property type="nucleotide sequence ID" value="NZ_PDOA01000001.1"/>
</dbReference>
<dbReference type="Gene3D" id="1.10.1400.10">
    <property type="match status" value="1"/>
</dbReference>
<sequence length="819" mass="87103">MQRRPGRLRRFFRRGLIAAALILILAGLGAAGLLWASLPPCAGRIGLPGLSAPVEVVEDSHGIPRITARTEADAARALGWLHARDRLFQMELMRRNASGRLAEIAGPAALRLDRFHRTLGLRQRAEADYEALPPDTRAVLEAYAEGVNAWIGARGRLAAPEFLALGVPEPWQPAHSLLWAKTMGLWLSNNWRTELDRARLAALLPPARLAELWPADDSPGRPDGAAERQAALEPGLLKPGLLEPGRMARLAAALPRFPEDAPLPNVASNAWALAPARSASGGALLASDPHLGFQAPILWYLARIELPGGRFLAGATAPGVPFMVIGRNESLAWGFTTTHSDTQDLFIERLSGAEGYETPDGPRPFTVREERIAVRGQEEQVLRVRETRHGPVISDLEGSPADGTVLAVQMANLEPGDSAAAGLLALNRAGDLATARAAAARITAPPQNLMVAEAAGGIAMYLTGRTPLRRAGDGSLPAPGWDGSHDWAGFLPFDALPHAERPAGGALVNANNRVQPEGAEPYLGRDWHGDWRFRRIHGLLAQRGRHTPQDQAAIQQDATSLFAREVLPVLLALPRPGGPAGVARDLLLGWEGEMAVDRPQPLIFNAWWKLAARMALAHGGVPEGGWPPTAEFLRFVLHPDGRGAHWCRPAAEAGAPRPAPEFAPGGACAALAAAALTEAVEALVARFGPDPAAWRWGDAHEVRFEHPLLRFLPGLGGWTAIALPTPGDGETVNRGGMDGGFRHVHGPGLRAVFDLATPDGAWAVIATGQSGHPLSRHWGDQAPLWAGQGAEGARLLRLGVVPEQAGGQFTLVPGGATGE</sequence>
<feature type="active site" description="Nucleophile" evidence="4">
    <location>
        <position position="268"/>
    </location>
</feature>
<proteinExistence type="inferred from homology"/>
<dbReference type="InterPro" id="IPR002692">
    <property type="entry name" value="S45"/>
</dbReference>
<dbReference type="GO" id="GO:0046872">
    <property type="term" value="F:metal ion binding"/>
    <property type="evidence" value="ECO:0007669"/>
    <property type="project" value="UniProtKB-KW"/>
</dbReference>
<feature type="binding site" evidence="5">
    <location>
        <position position="341"/>
    </location>
    <ligand>
        <name>Ca(2+)</name>
        <dbReference type="ChEBI" id="CHEBI:29108"/>
    </ligand>
</feature>
<reference evidence="7" key="1">
    <citation type="submission" date="2017-10" db="EMBL/GenBank/DDBJ databases">
        <authorList>
            <person name="Toshchakov S.V."/>
            <person name="Goeva M.A."/>
        </authorList>
    </citation>
    <scope>NUCLEOTIDE SEQUENCE [LARGE SCALE GENOMIC DNA]</scope>
    <source>
        <strain evidence="7">JR1/69-1-13</strain>
    </source>
</reference>
<comment type="similarity">
    <text evidence="1">Belongs to the peptidase S45 family.</text>
</comment>
<keyword evidence="5" id="KW-0106">Calcium</keyword>
<dbReference type="InterPro" id="IPR023343">
    <property type="entry name" value="Penicillin_amidase_dom1"/>
</dbReference>
<evidence type="ECO:0000256" key="3">
    <source>
        <dbReference type="ARBA" id="ARBA00023145"/>
    </source>
</evidence>
<dbReference type="InterPro" id="IPR029055">
    <property type="entry name" value="Ntn_hydrolases_N"/>
</dbReference>
<evidence type="ECO:0000313" key="6">
    <source>
        <dbReference type="EMBL" id="PWC30745.1"/>
    </source>
</evidence>
<keyword evidence="7" id="KW-1185">Reference proteome</keyword>
<keyword evidence="2" id="KW-0378">Hydrolase</keyword>
<dbReference type="PANTHER" id="PTHR34218">
    <property type="entry name" value="PEPTIDASE S45 PENICILLIN AMIDASE"/>
    <property type="match status" value="1"/>
</dbReference>
<evidence type="ECO:0000256" key="5">
    <source>
        <dbReference type="PIRSR" id="PIRSR001227-2"/>
    </source>
</evidence>
<accession>A0A2U1VA97</accession>
<dbReference type="CDD" id="cd03747">
    <property type="entry name" value="Ntn_PGA_like"/>
    <property type="match status" value="1"/>
</dbReference>
<feature type="binding site" evidence="5">
    <location>
        <position position="344"/>
    </location>
    <ligand>
        <name>Ca(2+)</name>
        <dbReference type="ChEBI" id="CHEBI:29108"/>
    </ligand>
</feature>
<dbReference type="Proteomes" id="UP000245048">
    <property type="component" value="Unassembled WGS sequence"/>
</dbReference>
<dbReference type="Gene3D" id="3.60.20.10">
    <property type="entry name" value="Glutamine Phosphoribosylpyrophosphate, subunit 1, domain 1"/>
    <property type="match status" value="1"/>
</dbReference>
<dbReference type="Gene3D" id="2.30.120.10">
    <property type="match status" value="1"/>
</dbReference>
<gene>
    <name evidence="6" type="ORF">CR165_02255</name>
</gene>
<dbReference type="SUPFAM" id="SSF56235">
    <property type="entry name" value="N-terminal nucleophile aminohydrolases (Ntn hydrolases)"/>
    <property type="match status" value="1"/>
</dbReference>
<dbReference type="InterPro" id="IPR043146">
    <property type="entry name" value="Penicillin_amidase_N_B-knob"/>
</dbReference>
<protein>
    <submittedName>
        <fullName evidence="6">Penicillin acylase family protein</fullName>
    </submittedName>
</protein>
<dbReference type="Pfam" id="PF01804">
    <property type="entry name" value="Penicil_amidase"/>
    <property type="match status" value="1"/>
</dbReference>
<dbReference type="EMBL" id="PDOA01000001">
    <property type="protein sequence ID" value="PWC30745.1"/>
    <property type="molecule type" value="Genomic_DNA"/>
</dbReference>
<evidence type="ECO:0000256" key="4">
    <source>
        <dbReference type="PIRSR" id="PIRSR001227-1"/>
    </source>
</evidence>
<dbReference type="GO" id="GO:0017000">
    <property type="term" value="P:antibiotic biosynthetic process"/>
    <property type="evidence" value="ECO:0007669"/>
    <property type="project" value="InterPro"/>
</dbReference>
<dbReference type="PIRSF" id="PIRSF001227">
    <property type="entry name" value="Pen_acylase"/>
    <property type="match status" value="1"/>
</dbReference>
<dbReference type="OrthoDB" id="9760084at2"/>
<comment type="caution">
    <text evidence="6">The sequence shown here is derived from an EMBL/GenBank/DDBJ whole genome shotgun (WGS) entry which is preliminary data.</text>
</comment>
<evidence type="ECO:0000256" key="1">
    <source>
        <dbReference type="ARBA" id="ARBA00006586"/>
    </source>
</evidence>
<dbReference type="AlphaFoldDB" id="A0A2U1VA97"/>
<dbReference type="InterPro" id="IPR014395">
    <property type="entry name" value="Pen/GL7ACA/AHL_acylase"/>
</dbReference>
<keyword evidence="5" id="KW-0479">Metal-binding</keyword>
<keyword evidence="3" id="KW-0865">Zymogen</keyword>
<dbReference type="GO" id="GO:0016811">
    <property type="term" value="F:hydrolase activity, acting on carbon-nitrogen (but not peptide) bonds, in linear amides"/>
    <property type="evidence" value="ECO:0007669"/>
    <property type="project" value="InterPro"/>
</dbReference>
<dbReference type="Gene3D" id="1.10.439.10">
    <property type="entry name" value="Penicillin Amidohydrolase, domain 1"/>
    <property type="match status" value="1"/>
</dbReference>
<organism evidence="6 7">
    <name type="scientific">Teichococcus aestuarii</name>
    <dbReference type="NCBI Taxonomy" id="568898"/>
    <lineage>
        <taxon>Bacteria</taxon>
        <taxon>Pseudomonadati</taxon>
        <taxon>Pseudomonadota</taxon>
        <taxon>Alphaproteobacteria</taxon>
        <taxon>Acetobacterales</taxon>
        <taxon>Roseomonadaceae</taxon>
        <taxon>Roseomonas</taxon>
    </lineage>
</organism>
<comment type="cofactor">
    <cofactor evidence="5">
        <name>Ca(2+)</name>
        <dbReference type="ChEBI" id="CHEBI:29108"/>
    </cofactor>
    <text evidence="5">Binds 1 Ca(2+) ion per dimer.</text>
</comment>
<name>A0A2U1VA97_9PROT</name>
<dbReference type="InterPro" id="IPR043147">
    <property type="entry name" value="Penicillin_amidase_A-knob"/>
</dbReference>
<feature type="binding site" evidence="5">
    <location>
        <position position="194"/>
    </location>
    <ligand>
        <name>Ca(2+)</name>
        <dbReference type="ChEBI" id="CHEBI:29108"/>
    </ligand>
</feature>
<evidence type="ECO:0000313" key="7">
    <source>
        <dbReference type="Proteomes" id="UP000245048"/>
    </source>
</evidence>